<dbReference type="REBASE" id="69731">
    <property type="entry name" value="S.Vca1116ORF18525P"/>
</dbReference>
<name>A7N7U8_VIBC1</name>
<organism evidence="2 3">
    <name type="scientific">Vibrio campbellii (strain ATCC BAA-1116)</name>
    <dbReference type="NCBI Taxonomy" id="2902295"/>
    <lineage>
        <taxon>Bacteria</taxon>
        <taxon>Pseudomonadati</taxon>
        <taxon>Pseudomonadota</taxon>
        <taxon>Gammaproteobacteria</taxon>
        <taxon>Vibrionales</taxon>
        <taxon>Vibrionaceae</taxon>
        <taxon>Vibrio</taxon>
    </lineage>
</organism>
<gene>
    <name evidence="2" type="ordered locus">VIBHAR_06809</name>
</gene>
<dbReference type="Proteomes" id="UP000008152">
    <property type="component" value="Chromosome II"/>
</dbReference>
<keyword evidence="1" id="KW-0175">Coiled coil</keyword>
<protein>
    <recommendedName>
        <fullName evidence="4">Restriction endonuclease subunit S</fullName>
    </recommendedName>
</protein>
<dbReference type="AlphaFoldDB" id="A7N7U8"/>
<dbReference type="SUPFAM" id="SSF116734">
    <property type="entry name" value="DNA methylase specificity domain"/>
    <property type="match status" value="1"/>
</dbReference>
<evidence type="ECO:0000313" key="2">
    <source>
        <dbReference type="EMBL" id="ABU74691.1"/>
    </source>
</evidence>
<feature type="coiled-coil region" evidence="1">
    <location>
        <begin position="47"/>
        <end position="74"/>
    </location>
</feature>
<dbReference type="Gene3D" id="1.10.287.1120">
    <property type="entry name" value="Bipartite methylase S protein"/>
    <property type="match status" value="1"/>
</dbReference>
<dbReference type="REBASE" id="16094">
    <property type="entry name" value="S.VhaBBORF6810P"/>
</dbReference>
<dbReference type="KEGG" id="vha:VIBHAR_06809"/>
<sequence length="90" mass="10430">MVPNQYLPSHLGEIPNHWKRVRFLDVMKVRQGLQIALNEQQKIASVRTAADKEIELLETKLAHFKQEKKALMQQLLTGKRRLQVAETEVA</sequence>
<evidence type="ECO:0000256" key="1">
    <source>
        <dbReference type="SAM" id="Coils"/>
    </source>
</evidence>
<reference evidence="2 3" key="1">
    <citation type="submission" date="2007-08" db="EMBL/GenBank/DDBJ databases">
        <authorList>
            <consortium name="The Vibrio harveyi Genome Sequencing Project"/>
            <person name="Bassler B."/>
            <person name="Clifton S.W."/>
            <person name="Fulton L."/>
            <person name="Delehaunty K."/>
            <person name="Fronick C."/>
            <person name="Harrison M."/>
            <person name="Markivic C."/>
            <person name="Fulton R."/>
            <person name="Tin-Wollam A.-M."/>
            <person name="Shah N."/>
            <person name="Pepin K."/>
            <person name="Nash W."/>
            <person name="Thiruvilangam P."/>
            <person name="Bhonagiri V."/>
            <person name="Waters C."/>
            <person name="Tu K.C."/>
            <person name="Irgon J."/>
            <person name="Wilson R.K."/>
        </authorList>
    </citation>
    <scope>NUCLEOTIDE SEQUENCE [LARGE SCALE GENOMIC DNA]</scope>
    <source>
        <strain evidence="3">ATCC BAA-1116 / BB120</strain>
    </source>
</reference>
<dbReference type="PATRIC" id="fig|338187.25.peg.3623"/>
<proteinExistence type="predicted"/>
<accession>A7N7U8</accession>
<evidence type="ECO:0008006" key="4">
    <source>
        <dbReference type="Google" id="ProtNLM"/>
    </source>
</evidence>
<dbReference type="EMBL" id="CP000790">
    <property type="protein sequence ID" value="ABU74691.1"/>
    <property type="molecule type" value="Genomic_DNA"/>
</dbReference>
<evidence type="ECO:0000313" key="3">
    <source>
        <dbReference type="Proteomes" id="UP000008152"/>
    </source>
</evidence>